<dbReference type="EMBL" id="JAHESE010000012">
    <property type="protein sequence ID" value="MBT1709294.1"/>
    <property type="molecule type" value="Genomic_DNA"/>
</dbReference>
<dbReference type="Proteomes" id="UP001319080">
    <property type="component" value="Unassembled WGS sequence"/>
</dbReference>
<keyword evidence="2" id="KW-1185">Reference proteome</keyword>
<organism evidence="1 2">
    <name type="scientific">Dawidia cretensis</name>
    <dbReference type="NCBI Taxonomy" id="2782350"/>
    <lineage>
        <taxon>Bacteria</taxon>
        <taxon>Pseudomonadati</taxon>
        <taxon>Bacteroidota</taxon>
        <taxon>Cytophagia</taxon>
        <taxon>Cytophagales</taxon>
        <taxon>Chryseotaleaceae</taxon>
        <taxon>Dawidia</taxon>
    </lineage>
</organism>
<gene>
    <name evidence="1" type="ORF">KK062_13710</name>
</gene>
<accession>A0AAP2E0K5</accession>
<reference evidence="1 2" key="1">
    <citation type="submission" date="2021-05" db="EMBL/GenBank/DDBJ databases">
        <title>A Polyphasic approach of four new species of the genus Ohtaekwangia: Ohtaekwangia histidinii sp. nov., Ohtaekwangia cretensis sp. nov., Ohtaekwangia indiensis sp. nov., Ohtaekwangia reichenbachii sp. nov. from diverse environment.</title>
        <authorList>
            <person name="Octaviana S."/>
        </authorList>
    </citation>
    <scope>NUCLEOTIDE SEQUENCE [LARGE SCALE GENOMIC DNA]</scope>
    <source>
        <strain evidence="1 2">PWU5</strain>
    </source>
</reference>
<evidence type="ECO:0000313" key="2">
    <source>
        <dbReference type="Proteomes" id="UP001319080"/>
    </source>
</evidence>
<evidence type="ECO:0000313" key="1">
    <source>
        <dbReference type="EMBL" id="MBT1709294.1"/>
    </source>
</evidence>
<protein>
    <submittedName>
        <fullName evidence="1">Uncharacterized protein</fullName>
    </submittedName>
</protein>
<dbReference type="RefSeq" id="WP_254084873.1">
    <property type="nucleotide sequence ID" value="NZ_JAHESE010000012.1"/>
</dbReference>
<proteinExistence type="predicted"/>
<comment type="caution">
    <text evidence="1">The sequence shown here is derived from an EMBL/GenBank/DDBJ whole genome shotgun (WGS) entry which is preliminary data.</text>
</comment>
<name>A0AAP2E0K5_9BACT</name>
<sequence length="623" mass="68982">MLVLLAHTGYAQQTSLYYKAMYLEAQRSPVTHKIPLDESTKDVLRELYAPNTNITVPLLDGNPLLKDQFEDAPGSGVSALRQPLAAVGGLNVTNLADGLAKFLIKRSKEELSVAFFQGFKDDLKKYPELKVLFPNTASFIENIEAYNYASFLQTLREGFQADLMSLPTGLRNLRTLKPAMCLDGNKKCTERLAAIENFFEKNELSILYVASTIVMDSLQAGANIADILHAIAEDEQTDKFQDVSNISNAVLLADIFSGSLRSKDADRVWVTRTELKELKNTDRLKLFFGMILQKCVLEDIKFNVNGNNVSFASLIKAEDTQRYYTYLETIVSAGTEVNQVVKDIRTKKAANEKFTSDNYVQYLNASVDAVQLLVNLEQFKITIPPAQLQNITTTLRSAISVYYNIRAENYASAISNVFIIVDHTLSSSYEHKDKILRYGAFMASIVQAESADQVEEAIEAVALPAGSASIKKSADWNIALNAYLGGFTGREYLAEKVTDRWKTMRGIAAPVGIAISHRVYTASVTAFVSVLDIGAVASYRLDDNTSADLPELKLQNIFAPGGGVIIGLPRWPVSIGYMWQVGPALREISDGSAIISSKVNQRQYLFVGVDIPLLNFYTKPRNK</sequence>
<dbReference type="AlphaFoldDB" id="A0AAP2E0K5"/>